<reference evidence="25" key="1">
    <citation type="submission" date="2025-08" db="UniProtKB">
        <authorList>
            <consortium name="RefSeq"/>
        </authorList>
    </citation>
    <scope>IDENTIFICATION</scope>
</reference>
<dbReference type="PANTHER" id="PTHR12080">
    <property type="entry name" value="SIGNALING LYMPHOCYTIC ACTIVATION MOLECULE"/>
    <property type="match status" value="1"/>
</dbReference>
<dbReference type="FunFam" id="2.60.40.10:FF:001487">
    <property type="entry name" value="Signaling lymphocytic activation molecule"/>
    <property type="match status" value="1"/>
</dbReference>
<keyword evidence="4" id="KW-0399">Innate immunity</keyword>
<dbReference type="GO" id="GO:0046649">
    <property type="term" value="P:lymphocyte activation"/>
    <property type="evidence" value="ECO:0007669"/>
    <property type="project" value="InterPro"/>
</dbReference>
<keyword evidence="12" id="KW-1064">Adaptive immunity</keyword>
<keyword evidence="17" id="KW-0393">Immunoglobulin domain</keyword>
<dbReference type="GO" id="GO:0005886">
    <property type="term" value="C:plasma membrane"/>
    <property type="evidence" value="ECO:0007669"/>
    <property type="project" value="UniProtKB-SubCell"/>
</dbReference>
<evidence type="ECO:0000256" key="18">
    <source>
        <dbReference type="ARBA" id="ARBA00062511"/>
    </source>
</evidence>
<evidence type="ECO:0000256" key="22">
    <source>
        <dbReference type="SAM" id="SignalP"/>
    </source>
</evidence>
<dbReference type="AlphaFoldDB" id="A0A6P5Q8V0"/>
<gene>
    <name evidence="25" type="primary">Slamf1</name>
</gene>
<evidence type="ECO:0000313" key="24">
    <source>
        <dbReference type="Proteomes" id="UP000515126"/>
    </source>
</evidence>
<keyword evidence="14" id="KW-1015">Disulfide bond</keyword>
<dbReference type="InterPro" id="IPR036179">
    <property type="entry name" value="Ig-like_dom_sf"/>
</dbReference>
<keyword evidence="9" id="KW-0130">Cell adhesion</keyword>
<evidence type="ECO:0000256" key="2">
    <source>
        <dbReference type="ARBA" id="ARBA00022475"/>
    </source>
</evidence>
<dbReference type="SUPFAM" id="SSF48726">
    <property type="entry name" value="Immunoglobulin"/>
    <property type="match status" value="1"/>
</dbReference>
<dbReference type="GO" id="GO:0001818">
    <property type="term" value="P:negative regulation of cytokine production"/>
    <property type="evidence" value="ECO:0007669"/>
    <property type="project" value="UniProtKB-ARBA"/>
</dbReference>
<dbReference type="InterPro" id="IPR010407">
    <property type="entry name" value="Sig_lymph_act_molc_N"/>
</dbReference>
<feature type="signal peptide" evidence="22">
    <location>
        <begin position="1"/>
        <end position="24"/>
    </location>
</feature>
<keyword evidence="10" id="KW-0581">Phagocytosis</keyword>
<evidence type="ECO:0000256" key="10">
    <source>
        <dbReference type="ARBA" id="ARBA00022907"/>
    </source>
</evidence>
<dbReference type="GO" id="GO:0042802">
    <property type="term" value="F:identical protein binding"/>
    <property type="evidence" value="ECO:0007669"/>
    <property type="project" value="UniProtKB-ARBA"/>
</dbReference>
<evidence type="ECO:0000256" key="16">
    <source>
        <dbReference type="ARBA" id="ARBA00023180"/>
    </source>
</evidence>
<evidence type="ECO:0000256" key="11">
    <source>
        <dbReference type="ARBA" id="ARBA00022989"/>
    </source>
</evidence>
<keyword evidence="6 22" id="KW-0732">Signal</keyword>
<dbReference type="InterPro" id="IPR007110">
    <property type="entry name" value="Ig-like_dom"/>
</dbReference>
<keyword evidence="15" id="KW-0675">Receptor</keyword>
<keyword evidence="11 21" id="KW-1133">Transmembrane helix</keyword>
<dbReference type="PROSITE" id="PS50835">
    <property type="entry name" value="IG_LIKE"/>
    <property type="match status" value="1"/>
</dbReference>
<keyword evidence="8" id="KW-0391">Immunity</keyword>
<evidence type="ECO:0000259" key="23">
    <source>
        <dbReference type="PROSITE" id="PS50835"/>
    </source>
</evidence>
<evidence type="ECO:0000256" key="17">
    <source>
        <dbReference type="ARBA" id="ARBA00023319"/>
    </source>
</evidence>
<dbReference type="CTD" id="6504"/>
<evidence type="ECO:0000256" key="14">
    <source>
        <dbReference type="ARBA" id="ARBA00023157"/>
    </source>
</evidence>
<evidence type="ECO:0000256" key="1">
    <source>
        <dbReference type="ARBA" id="ARBA00004251"/>
    </source>
</evidence>
<evidence type="ECO:0000256" key="9">
    <source>
        <dbReference type="ARBA" id="ARBA00022889"/>
    </source>
</evidence>
<dbReference type="GO" id="GO:0038023">
    <property type="term" value="F:signaling receptor activity"/>
    <property type="evidence" value="ECO:0007669"/>
    <property type="project" value="InterPro"/>
</dbReference>
<dbReference type="PANTHER" id="PTHR12080:SF49">
    <property type="entry name" value="SIGNALING LYMPHOCYTIC ACTIVATION MOLECULE"/>
    <property type="match status" value="1"/>
</dbReference>
<dbReference type="GO" id="GO:0009986">
    <property type="term" value="C:cell surface"/>
    <property type="evidence" value="ECO:0007669"/>
    <property type="project" value="InterPro"/>
</dbReference>
<keyword evidence="5 21" id="KW-0812">Transmembrane</keyword>
<evidence type="ECO:0000256" key="7">
    <source>
        <dbReference type="ARBA" id="ARBA00022737"/>
    </source>
</evidence>
<dbReference type="GO" id="GO:0002250">
    <property type="term" value="P:adaptive immune response"/>
    <property type="evidence" value="ECO:0007669"/>
    <property type="project" value="UniProtKB-KW"/>
</dbReference>
<feature type="transmembrane region" description="Helical" evidence="21">
    <location>
        <begin position="243"/>
        <end position="266"/>
    </location>
</feature>
<evidence type="ECO:0000256" key="3">
    <source>
        <dbReference type="ARBA" id="ARBA00022553"/>
    </source>
</evidence>
<proteinExistence type="predicted"/>
<evidence type="ECO:0000256" key="5">
    <source>
        <dbReference type="ARBA" id="ARBA00022692"/>
    </source>
</evidence>
<evidence type="ECO:0000256" key="21">
    <source>
        <dbReference type="SAM" id="Phobius"/>
    </source>
</evidence>
<feature type="domain" description="Ig-like" evidence="23">
    <location>
        <begin position="145"/>
        <end position="228"/>
    </location>
</feature>
<evidence type="ECO:0000313" key="25">
    <source>
        <dbReference type="RefSeq" id="XP_021025440.1"/>
    </source>
</evidence>
<evidence type="ECO:0000256" key="20">
    <source>
        <dbReference type="ARBA" id="ARBA00078225"/>
    </source>
</evidence>
<dbReference type="InterPro" id="IPR015631">
    <property type="entry name" value="CD2/SLAM_rcpt"/>
</dbReference>
<keyword evidence="16" id="KW-0325">Glycoprotein</keyword>
<keyword evidence="7" id="KW-0677">Repeat</keyword>
<name>A0A6P5Q8V0_MUSCR</name>
<evidence type="ECO:0000256" key="8">
    <source>
        <dbReference type="ARBA" id="ARBA00022859"/>
    </source>
</evidence>
<comment type="subunit">
    <text evidence="18">Interacts (via cytoplasmic domain) with SH2D1A and SH2D1B; SH2D1A mediates association with FYN; SH2D1A binds to phosphorylated and not phosphorylated ITSM 1. Interacts (via cytoplasmic domain phosphorylated on tyrosine residues) with INPP5D and PTPN11; presence of SH2D1A facilitates binding to INPP5D. Interacts with MAP4K1. Interacts with PIK3C3, BECN1 and UVRAG; indicative for an association with PI3K complex II (PI3KC3-C2).</text>
</comment>
<evidence type="ECO:0000256" key="13">
    <source>
        <dbReference type="ARBA" id="ARBA00023136"/>
    </source>
</evidence>
<dbReference type="Proteomes" id="UP000515126">
    <property type="component" value="Chromosome 1"/>
</dbReference>
<dbReference type="RefSeq" id="XP_021025440.1">
    <property type="nucleotide sequence ID" value="XM_021169781.2"/>
</dbReference>
<evidence type="ECO:0000256" key="12">
    <source>
        <dbReference type="ARBA" id="ARBA00023130"/>
    </source>
</evidence>
<evidence type="ECO:0000256" key="6">
    <source>
        <dbReference type="ARBA" id="ARBA00022729"/>
    </source>
</evidence>
<accession>A0A6P5Q8V0</accession>
<evidence type="ECO:0000256" key="15">
    <source>
        <dbReference type="ARBA" id="ARBA00023170"/>
    </source>
</evidence>
<keyword evidence="2" id="KW-1003">Cell membrane</keyword>
<dbReference type="GO" id="GO:0006909">
    <property type="term" value="P:phagocytosis"/>
    <property type="evidence" value="ECO:0007669"/>
    <property type="project" value="UniProtKB-KW"/>
</dbReference>
<feature type="chain" id="PRO_5027969848" description="Signaling lymphocytic activation molecule" evidence="22">
    <location>
        <begin position="25"/>
        <end position="347"/>
    </location>
</feature>
<dbReference type="GO" id="GO:0045087">
    <property type="term" value="P:innate immune response"/>
    <property type="evidence" value="ECO:0007669"/>
    <property type="project" value="UniProtKB-KW"/>
</dbReference>
<evidence type="ECO:0000256" key="19">
    <source>
        <dbReference type="ARBA" id="ARBA00070528"/>
    </source>
</evidence>
<keyword evidence="3" id="KW-0597">Phosphoprotein</keyword>
<keyword evidence="24" id="KW-1185">Reference proteome</keyword>
<comment type="subcellular location">
    <subcellularLocation>
        <location evidence="1">Cell membrane</location>
        <topology evidence="1">Single-pass type I membrane protein</topology>
    </subcellularLocation>
</comment>
<dbReference type="GO" id="GO:0007155">
    <property type="term" value="P:cell adhesion"/>
    <property type="evidence" value="ECO:0007669"/>
    <property type="project" value="UniProtKB-KW"/>
</dbReference>
<dbReference type="Gene3D" id="2.60.40.10">
    <property type="entry name" value="Immunoglobulins"/>
    <property type="match status" value="2"/>
</dbReference>
<dbReference type="GeneID" id="110299860"/>
<sequence>MDPKGSLSWRILLFLSLAFELSYGTGGGVMDCPVILQKLGQDTWLSLTNEHQIDKSVNKSVRILVTMATSPGSKSNKKIVSFDLSKGSYPDHLEDGYHFQSKNLSLKILGNRRESEGWYLVSVEENVSVQQFCKQLKLYEQVSTPEIKVLNKTQENENGTCSLLLACTVKKGDHVTYSWSDEAGTHLLSRANRSHLLHITLGNQHQDSIYICTASNPVSSRSRIFNLSSQACKQESSSESSPLIQYTLVPLGVVIIFILVFTAIIMMKRQGRLSCKPNPCQPPVEEKSLTIYAQVQKSGFQEKKLHDALTDQDPCTTIYVAATEPAPESVKEPNPTTVYASVTLPES</sequence>
<dbReference type="GO" id="GO:0008284">
    <property type="term" value="P:positive regulation of cell population proliferation"/>
    <property type="evidence" value="ECO:0007669"/>
    <property type="project" value="UniProtKB-ARBA"/>
</dbReference>
<protein>
    <recommendedName>
        <fullName evidence="19">Signaling lymphocytic activation molecule</fullName>
    </recommendedName>
    <alternativeName>
        <fullName evidence="20">SLAM family member 1</fullName>
    </alternativeName>
</protein>
<dbReference type="Pfam" id="PF06214">
    <property type="entry name" value="SLAM"/>
    <property type="match status" value="1"/>
</dbReference>
<organism evidence="24 25">
    <name type="scientific">Mus caroli</name>
    <name type="common">Ryukyu mouse</name>
    <name type="synonym">Ricefield mouse</name>
    <dbReference type="NCBI Taxonomy" id="10089"/>
    <lineage>
        <taxon>Eukaryota</taxon>
        <taxon>Metazoa</taxon>
        <taxon>Chordata</taxon>
        <taxon>Craniata</taxon>
        <taxon>Vertebrata</taxon>
        <taxon>Euteleostomi</taxon>
        <taxon>Mammalia</taxon>
        <taxon>Eutheria</taxon>
        <taxon>Euarchontoglires</taxon>
        <taxon>Glires</taxon>
        <taxon>Rodentia</taxon>
        <taxon>Myomorpha</taxon>
        <taxon>Muroidea</taxon>
        <taxon>Muridae</taxon>
        <taxon>Murinae</taxon>
        <taxon>Mus</taxon>
        <taxon>Mus</taxon>
    </lineage>
</organism>
<evidence type="ECO:0000256" key="4">
    <source>
        <dbReference type="ARBA" id="ARBA00022588"/>
    </source>
</evidence>
<dbReference type="InterPro" id="IPR013783">
    <property type="entry name" value="Ig-like_fold"/>
</dbReference>
<keyword evidence="13 21" id="KW-0472">Membrane</keyword>